<comment type="pathway">
    <text evidence="2">Polyol metabolism; glycerol degradation.</text>
</comment>
<evidence type="ECO:0000256" key="6">
    <source>
        <dbReference type="ARBA" id="ARBA00022798"/>
    </source>
</evidence>
<keyword evidence="6" id="KW-0319">Glycerol metabolism</keyword>
<evidence type="ECO:0000313" key="9">
    <source>
        <dbReference type="Proteomes" id="UP000216021"/>
    </source>
</evidence>
<evidence type="ECO:0000256" key="4">
    <source>
        <dbReference type="ARBA" id="ARBA00022679"/>
    </source>
</evidence>
<gene>
    <name evidence="8" type="ORF">BMI79_09515</name>
</gene>
<dbReference type="EMBL" id="MOXD01000004">
    <property type="protein sequence ID" value="OMQ23861.1"/>
    <property type="molecule type" value="Genomic_DNA"/>
</dbReference>
<dbReference type="GO" id="GO:0004371">
    <property type="term" value="F:glycerone kinase activity"/>
    <property type="evidence" value="ECO:0007669"/>
    <property type="project" value="InterPro"/>
</dbReference>
<dbReference type="Gene3D" id="3.40.50.10440">
    <property type="entry name" value="Dihydroxyacetone kinase, domain 1"/>
    <property type="match status" value="1"/>
</dbReference>
<dbReference type="Proteomes" id="UP000216021">
    <property type="component" value="Unassembled WGS sequence"/>
</dbReference>
<dbReference type="Gene3D" id="3.30.1180.20">
    <property type="entry name" value="Dihydroxyacetone kinase, domain 2"/>
    <property type="match status" value="1"/>
</dbReference>
<dbReference type="NCBIfam" id="TIGR02363">
    <property type="entry name" value="dhaK1"/>
    <property type="match status" value="1"/>
</dbReference>
<dbReference type="RefSeq" id="WP_076942069.1">
    <property type="nucleotide sequence ID" value="NZ_MOXD01000004.1"/>
</dbReference>
<dbReference type="SUPFAM" id="SSF82549">
    <property type="entry name" value="DAK1/DegV-like"/>
    <property type="match status" value="1"/>
</dbReference>
<keyword evidence="4" id="KW-0808">Transferase</keyword>
<dbReference type="PANTHER" id="PTHR28629">
    <property type="entry name" value="TRIOKINASE/FMN CYCLASE"/>
    <property type="match status" value="1"/>
</dbReference>
<name>A0A1S8CLI3_9GAMM</name>
<dbReference type="PANTHER" id="PTHR28629:SF4">
    <property type="entry name" value="TRIOKINASE_FMN CYCLASE"/>
    <property type="match status" value="1"/>
</dbReference>
<proteinExistence type="predicted"/>
<dbReference type="InterPro" id="IPR012736">
    <property type="entry name" value="DhaK_1"/>
</dbReference>
<evidence type="ECO:0000256" key="1">
    <source>
        <dbReference type="ARBA" id="ARBA00001113"/>
    </source>
</evidence>
<feature type="domain" description="DhaK" evidence="7">
    <location>
        <begin position="7"/>
        <end position="354"/>
    </location>
</feature>
<dbReference type="Pfam" id="PF02733">
    <property type="entry name" value="Dak1"/>
    <property type="match status" value="1"/>
</dbReference>
<dbReference type="GO" id="GO:0005829">
    <property type="term" value="C:cytosol"/>
    <property type="evidence" value="ECO:0007669"/>
    <property type="project" value="TreeGrafter"/>
</dbReference>
<dbReference type="PROSITE" id="PS51481">
    <property type="entry name" value="DHAK"/>
    <property type="match status" value="1"/>
</dbReference>
<reference evidence="8 9" key="1">
    <citation type="submission" date="2016-11" db="EMBL/GenBank/DDBJ databases">
        <title>Rahnella oryzae sp. nov., isolated from rice root.</title>
        <authorList>
            <person name="Zhang X.-X."/>
            <person name="Zhang J."/>
        </authorList>
    </citation>
    <scope>NUCLEOTIDE SEQUENCE [LARGE SCALE GENOMIC DNA]</scope>
    <source>
        <strain evidence="8 9">J11-6</strain>
    </source>
</reference>
<comment type="caution">
    <text evidence="8">The sequence shown here is derived from an EMBL/GenBank/DDBJ whole genome shotgun (WGS) entry which is preliminary data.</text>
</comment>
<sequence>MKKLLNSLESVLDEQLLGMGEAHPELRVHQEPRFVTRAEGPVPGKVALLSGGGSGHEPMHCGFVGEGMLDGACPGEIFTSPTPDQMYQCGQAIDGGAGVLLIIKNYTGDVMNFETATELLHDSGTLVATVLVDDDVAVKDSLFTAGRRGVANTVLMEKLLGAAAVKGGDLEALVALGHKVNNQGHSIGIALGACTVPAAGRPSFTLADNEMEFGVGIHGEPGIERRPFTTLNQAVDDMFHTLIEHGPYQRTIRVWDRKLAAWRDESQSKRALARGDRVIALVNNLGATPLSELYGVYHRLAERCAEAGIIIERNLVGSYCTSLDMQGVSITLLQVDDELLSLWDAPVKTPALRWNWEEA</sequence>
<dbReference type="OrthoDB" id="9806345at2"/>
<dbReference type="InterPro" id="IPR004006">
    <property type="entry name" value="DhaK_dom"/>
</dbReference>
<accession>A0A1S8CLI3</accession>
<dbReference type="GO" id="GO:0047324">
    <property type="term" value="F:phosphoenolpyruvate-glycerone phosphotransferase activity"/>
    <property type="evidence" value="ECO:0007669"/>
    <property type="project" value="UniProtKB-EC"/>
</dbReference>
<evidence type="ECO:0000256" key="2">
    <source>
        <dbReference type="ARBA" id="ARBA00004745"/>
    </source>
</evidence>
<evidence type="ECO:0000256" key="3">
    <source>
        <dbReference type="ARBA" id="ARBA00012095"/>
    </source>
</evidence>
<dbReference type="FunFam" id="3.40.50.10440:FF:000001">
    <property type="entry name" value="Dihydroxyacetone kinase, DhaK subunit"/>
    <property type="match status" value="1"/>
</dbReference>
<dbReference type="AlphaFoldDB" id="A0A1S8CLI3"/>
<comment type="catalytic activity">
    <reaction evidence="1">
        <text>dihydroxyacetone + phosphoenolpyruvate = dihydroxyacetone phosphate + pyruvate</text>
        <dbReference type="Rhea" id="RHEA:18381"/>
        <dbReference type="ChEBI" id="CHEBI:15361"/>
        <dbReference type="ChEBI" id="CHEBI:16016"/>
        <dbReference type="ChEBI" id="CHEBI:57642"/>
        <dbReference type="ChEBI" id="CHEBI:58702"/>
        <dbReference type="EC" id="2.7.1.121"/>
    </reaction>
</comment>
<evidence type="ECO:0000256" key="5">
    <source>
        <dbReference type="ARBA" id="ARBA00022777"/>
    </source>
</evidence>
<dbReference type="STRING" id="2034155.BMI79_09515"/>
<protein>
    <recommendedName>
        <fullName evidence="3">phosphoenolpyruvate--glycerone phosphotransferase</fullName>
        <ecNumber evidence="3">2.7.1.121</ecNumber>
    </recommendedName>
</protein>
<organism evidence="8 9">
    <name type="scientific">Serratia oryzae</name>
    <dbReference type="NCBI Taxonomy" id="2034155"/>
    <lineage>
        <taxon>Bacteria</taxon>
        <taxon>Pseudomonadati</taxon>
        <taxon>Pseudomonadota</taxon>
        <taxon>Gammaproteobacteria</taxon>
        <taxon>Enterobacterales</taxon>
        <taxon>Yersiniaceae</taxon>
        <taxon>Serratia</taxon>
    </lineage>
</organism>
<keyword evidence="9" id="KW-1185">Reference proteome</keyword>
<evidence type="ECO:0000259" key="7">
    <source>
        <dbReference type="PROSITE" id="PS51481"/>
    </source>
</evidence>
<evidence type="ECO:0000313" key="8">
    <source>
        <dbReference type="EMBL" id="OMQ23861.1"/>
    </source>
</evidence>
<dbReference type="FunFam" id="3.30.1180.20:FF:000002">
    <property type="entry name" value="Dihydroxyacetone kinase subunit DhaK"/>
    <property type="match status" value="1"/>
</dbReference>
<keyword evidence="5 8" id="KW-0418">Kinase</keyword>
<dbReference type="EC" id="2.7.1.121" evidence="3"/>
<dbReference type="GO" id="GO:0019563">
    <property type="term" value="P:glycerol catabolic process"/>
    <property type="evidence" value="ECO:0007669"/>
    <property type="project" value="TreeGrafter"/>
</dbReference>
<dbReference type="InterPro" id="IPR050861">
    <property type="entry name" value="Dihydroxyacetone_Kinase"/>
</dbReference>